<dbReference type="Proteomes" id="UP000800035">
    <property type="component" value="Unassembled WGS sequence"/>
</dbReference>
<dbReference type="Gene3D" id="3.40.50.720">
    <property type="entry name" value="NAD(P)-binding Rossmann-like Domain"/>
    <property type="match status" value="1"/>
</dbReference>
<protein>
    <recommendedName>
        <fullName evidence="3">Carrier domain-containing protein</fullName>
    </recommendedName>
</protein>
<dbReference type="InterPro" id="IPR042099">
    <property type="entry name" value="ANL_N_sf"/>
</dbReference>
<dbReference type="SMART" id="SM00823">
    <property type="entry name" value="PKS_PP"/>
    <property type="match status" value="1"/>
</dbReference>
<evidence type="ECO:0000313" key="5">
    <source>
        <dbReference type="Proteomes" id="UP000800035"/>
    </source>
</evidence>
<dbReference type="InterPro" id="IPR000873">
    <property type="entry name" value="AMP-dep_synth/lig_dom"/>
</dbReference>
<dbReference type="Pfam" id="PF07993">
    <property type="entry name" value="NAD_binding_4"/>
    <property type="match status" value="1"/>
</dbReference>
<dbReference type="InterPro" id="IPR013120">
    <property type="entry name" value="FAR_NAD-bd"/>
</dbReference>
<sequence>MDTNYFACTLGQAAILHDGTKPHRTISEFLSHQGKHHGDVPAIGFPLPRREEVWDYKVLNFRDVKTGTQIFAQRLSTSFELDTHNSRTVALLSHSSPEFLFTWLGLIWLGYSVLLIAPQCQPAAIEHLCKSCNISLLLHDPAHSERVINVLEICQDKGTPDLLRGQIPLEAEEDIFQVIQGPSPVPVEYAETNETDVAYLHHTSGTSSGLPKPIAQTHGAAVGFLPHLPTTPTKATFTTTPLYHGGIADVFRSWTSDSIIWLFPGKDIPITARNICKCLDLAELYSSTEGHPMVKYSSSVPYVLQMMGADDKGLTALQRMDVMGVGGAALPAEVGNRLLISRFGSAECGFLLSSYRDFAADKEWQYLRNYSPAELVEFEPRDDGLGELVAKKNRDDGSFATADLFLYHSRADAQLTLITGKKFDPAPLEAAIATSQFLDDVLIFGNSRPYPGALLLRSEVSKDMTGNELVGLIWPLVQKTNNESQDHARISRNMLIPVPFQLETLEKRSKGTIIRRVAERRFTELIDAAYGPAYDMKADNIEDGQITQHLISLIEQIVPHSTPLEEDTDLFSHGVDSIVCMRLRNYLQQLVPRQEQTLPLSIIEDSGTIRGLSDDILRRRHGKPEAQDKDENKHMLDLVQQYSSFDDSRSVLLSPLEYHYMNGDLGEVIVLTGATGALGAHILNLLRDSDSVSTVYCLVRGSNKNAAKERITKALEQRGLGGIAAGDKVTVVQAQLGEPRLGLSDSLYSYLAARTDLVLHVAWTVNFRLKLQSFEKDNIAGVTNLINLALAAGRSRPPRFAYCSSTAAIMNRKADQGGRLAETISQDPSTASPLGYSRSKWVAEQICLEANERTQLHGRVAIIRVGQLSGDSITGSWNTKEAWPMMLSTSRLIGCLPDLGDEPLGWLPVDIAANAFLEAAKAQSKDHQSLSIYHVLSPHPKPTWHQMLHWLKKKENFDIVPSNDWVGHLEQSNGTDHPAMKLLGMWKESYSTITQQSAKGPEFSISLTQEKVPALRNIQPLDEAYVGKVWEWAQANIK</sequence>
<dbReference type="InterPro" id="IPR036291">
    <property type="entry name" value="NAD(P)-bd_dom_sf"/>
</dbReference>
<dbReference type="AlphaFoldDB" id="A0A6A5TMH8"/>
<evidence type="ECO:0000313" key="4">
    <source>
        <dbReference type="EMBL" id="KAF1953935.1"/>
    </source>
</evidence>
<evidence type="ECO:0000256" key="2">
    <source>
        <dbReference type="ARBA" id="ARBA00022553"/>
    </source>
</evidence>
<keyword evidence="5" id="KW-1185">Reference proteome</keyword>
<dbReference type="Pfam" id="PF23562">
    <property type="entry name" value="AMP-binding_C_3"/>
    <property type="match status" value="1"/>
</dbReference>
<keyword evidence="2" id="KW-0597">Phosphoprotein</keyword>
<dbReference type="GO" id="GO:0031177">
    <property type="term" value="F:phosphopantetheine binding"/>
    <property type="evidence" value="ECO:0007669"/>
    <property type="project" value="InterPro"/>
</dbReference>
<dbReference type="SUPFAM" id="SSF51735">
    <property type="entry name" value="NAD(P)-binding Rossmann-fold domains"/>
    <property type="match status" value="1"/>
</dbReference>
<dbReference type="InterPro" id="IPR009081">
    <property type="entry name" value="PP-bd_ACP"/>
</dbReference>
<evidence type="ECO:0000259" key="3">
    <source>
        <dbReference type="PROSITE" id="PS50075"/>
    </source>
</evidence>
<dbReference type="SUPFAM" id="SSF56801">
    <property type="entry name" value="Acetyl-CoA synthetase-like"/>
    <property type="match status" value="1"/>
</dbReference>
<organism evidence="4 5">
    <name type="scientific">Byssothecium circinans</name>
    <dbReference type="NCBI Taxonomy" id="147558"/>
    <lineage>
        <taxon>Eukaryota</taxon>
        <taxon>Fungi</taxon>
        <taxon>Dikarya</taxon>
        <taxon>Ascomycota</taxon>
        <taxon>Pezizomycotina</taxon>
        <taxon>Dothideomycetes</taxon>
        <taxon>Pleosporomycetidae</taxon>
        <taxon>Pleosporales</taxon>
        <taxon>Massarineae</taxon>
        <taxon>Massarinaceae</taxon>
        <taxon>Byssothecium</taxon>
    </lineage>
</organism>
<name>A0A6A5TMH8_9PLEO</name>
<reference evidence="4" key="1">
    <citation type="journal article" date="2020" name="Stud. Mycol.">
        <title>101 Dothideomycetes genomes: a test case for predicting lifestyles and emergence of pathogens.</title>
        <authorList>
            <person name="Haridas S."/>
            <person name="Albert R."/>
            <person name="Binder M."/>
            <person name="Bloem J."/>
            <person name="Labutti K."/>
            <person name="Salamov A."/>
            <person name="Andreopoulos B."/>
            <person name="Baker S."/>
            <person name="Barry K."/>
            <person name="Bills G."/>
            <person name="Bluhm B."/>
            <person name="Cannon C."/>
            <person name="Castanera R."/>
            <person name="Culley D."/>
            <person name="Daum C."/>
            <person name="Ezra D."/>
            <person name="Gonzalez J."/>
            <person name="Henrissat B."/>
            <person name="Kuo A."/>
            <person name="Liang C."/>
            <person name="Lipzen A."/>
            <person name="Lutzoni F."/>
            <person name="Magnuson J."/>
            <person name="Mondo S."/>
            <person name="Nolan M."/>
            <person name="Ohm R."/>
            <person name="Pangilinan J."/>
            <person name="Park H.-J."/>
            <person name="Ramirez L."/>
            <person name="Alfaro M."/>
            <person name="Sun H."/>
            <person name="Tritt A."/>
            <person name="Yoshinaga Y."/>
            <person name="Zwiers L.-H."/>
            <person name="Turgeon B."/>
            <person name="Goodwin S."/>
            <person name="Spatafora J."/>
            <person name="Crous P."/>
            <person name="Grigoriev I."/>
        </authorList>
    </citation>
    <scope>NUCLEOTIDE SEQUENCE</scope>
    <source>
        <strain evidence="4">CBS 675.92</strain>
    </source>
</reference>
<dbReference type="InterPro" id="IPR036736">
    <property type="entry name" value="ACP-like_sf"/>
</dbReference>
<dbReference type="EMBL" id="ML977001">
    <property type="protein sequence ID" value="KAF1953935.1"/>
    <property type="molecule type" value="Genomic_DNA"/>
</dbReference>
<accession>A0A6A5TMH8</accession>
<gene>
    <name evidence="4" type="ORF">CC80DRAFT_517873</name>
</gene>
<dbReference type="Pfam" id="PF00501">
    <property type="entry name" value="AMP-binding"/>
    <property type="match status" value="1"/>
</dbReference>
<proteinExistence type="predicted"/>
<evidence type="ECO:0000256" key="1">
    <source>
        <dbReference type="ARBA" id="ARBA00022450"/>
    </source>
</evidence>
<dbReference type="PANTHER" id="PTHR44845:SF1">
    <property type="entry name" value="L-2-AMINOADIPATE REDUCTASE"/>
    <property type="match status" value="1"/>
</dbReference>
<dbReference type="OrthoDB" id="429813at2759"/>
<dbReference type="Gene3D" id="3.40.50.12780">
    <property type="entry name" value="N-terminal domain of ligase-like"/>
    <property type="match status" value="1"/>
</dbReference>
<dbReference type="SUPFAM" id="SSF47336">
    <property type="entry name" value="ACP-like"/>
    <property type="match status" value="1"/>
</dbReference>
<keyword evidence="1" id="KW-0596">Phosphopantetheine</keyword>
<dbReference type="Pfam" id="PF00550">
    <property type="entry name" value="PP-binding"/>
    <property type="match status" value="1"/>
</dbReference>
<dbReference type="PANTHER" id="PTHR44845">
    <property type="entry name" value="CARRIER DOMAIN-CONTAINING PROTEIN"/>
    <property type="match status" value="1"/>
</dbReference>
<feature type="domain" description="Carrier" evidence="3">
    <location>
        <begin position="541"/>
        <end position="620"/>
    </location>
</feature>
<dbReference type="PROSITE" id="PS50075">
    <property type="entry name" value="CARRIER"/>
    <property type="match status" value="1"/>
</dbReference>
<dbReference type="InterPro" id="IPR020806">
    <property type="entry name" value="PKS_PP-bd"/>
</dbReference>